<gene>
    <name evidence="5" type="ORF">EJB05_26851</name>
</gene>
<dbReference type="GO" id="GO:0005524">
    <property type="term" value="F:ATP binding"/>
    <property type="evidence" value="ECO:0007669"/>
    <property type="project" value="UniProtKB-KW"/>
</dbReference>
<keyword evidence="3" id="KW-0418">Kinase</keyword>
<evidence type="ECO:0000256" key="4">
    <source>
        <dbReference type="ARBA" id="ARBA00022840"/>
    </source>
</evidence>
<comment type="caution">
    <text evidence="5">The sequence shown here is derived from an EMBL/GenBank/DDBJ whole genome shotgun (WGS) entry which is preliminary data.</text>
</comment>
<dbReference type="EMBL" id="RWGY01000013">
    <property type="protein sequence ID" value="TVU24417.1"/>
    <property type="molecule type" value="Genomic_DNA"/>
</dbReference>
<keyword evidence="4" id="KW-0067">ATP-binding</keyword>
<evidence type="ECO:0000256" key="3">
    <source>
        <dbReference type="ARBA" id="ARBA00022777"/>
    </source>
</evidence>
<dbReference type="InterPro" id="IPR011009">
    <property type="entry name" value="Kinase-like_dom_sf"/>
</dbReference>
<evidence type="ECO:0000313" key="6">
    <source>
        <dbReference type="Proteomes" id="UP000324897"/>
    </source>
</evidence>
<reference evidence="5 6" key="1">
    <citation type="journal article" date="2019" name="Sci. Rep.">
        <title>A high-quality genome of Eragrostis curvula grass provides insights into Poaceae evolution and supports new strategies to enhance forage quality.</title>
        <authorList>
            <person name="Carballo J."/>
            <person name="Santos B.A.C.M."/>
            <person name="Zappacosta D."/>
            <person name="Garbus I."/>
            <person name="Selva J.P."/>
            <person name="Gallo C.A."/>
            <person name="Diaz A."/>
            <person name="Albertini E."/>
            <person name="Caccamo M."/>
            <person name="Echenique V."/>
        </authorList>
    </citation>
    <scope>NUCLEOTIDE SEQUENCE [LARGE SCALE GENOMIC DNA]</scope>
    <source>
        <strain evidence="6">cv. Victoria</strain>
        <tissue evidence="5">Leaf</tissue>
    </source>
</reference>
<evidence type="ECO:0000313" key="5">
    <source>
        <dbReference type="EMBL" id="TVU24417.1"/>
    </source>
</evidence>
<sequence length="173" mass="19904">MVDIGRNTVTTGLRGTMGHIAPEYIKTGRPSVKTDIFGYGVMLLEIVTGECAIAFVPERMEDAGDIMLIDQVKRWMEEGRLHDIVDRKLGGVCNLEELEKITQIALLRTQLEPDRRPHNMLEGDFVPEERWEDWQLAELNRRQQHEIRQQRSPFSFSEESLNIQEAIELSAGR</sequence>
<proteinExistence type="predicted"/>
<keyword evidence="2" id="KW-0547">Nucleotide-binding</keyword>
<protein>
    <recommendedName>
        <fullName evidence="7">Protein kinase domain-containing protein</fullName>
    </recommendedName>
</protein>
<accession>A0A5J9UME8</accession>
<evidence type="ECO:0000256" key="2">
    <source>
        <dbReference type="ARBA" id="ARBA00022741"/>
    </source>
</evidence>
<organism evidence="5 6">
    <name type="scientific">Eragrostis curvula</name>
    <name type="common">weeping love grass</name>
    <dbReference type="NCBI Taxonomy" id="38414"/>
    <lineage>
        <taxon>Eukaryota</taxon>
        <taxon>Viridiplantae</taxon>
        <taxon>Streptophyta</taxon>
        <taxon>Embryophyta</taxon>
        <taxon>Tracheophyta</taxon>
        <taxon>Spermatophyta</taxon>
        <taxon>Magnoliopsida</taxon>
        <taxon>Liliopsida</taxon>
        <taxon>Poales</taxon>
        <taxon>Poaceae</taxon>
        <taxon>PACMAD clade</taxon>
        <taxon>Chloridoideae</taxon>
        <taxon>Eragrostideae</taxon>
        <taxon>Eragrostidinae</taxon>
        <taxon>Eragrostis</taxon>
    </lineage>
</organism>
<dbReference type="PANTHER" id="PTHR47973">
    <property type="entry name" value="CYSTEINE-RICH RECEPTOR-LIKE PROTEIN KINASE 3"/>
    <property type="match status" value="1"/>
</dbReference>
<dbReference type="Proteomes" id="UP000324897">
    <property type="component" value="Chromosome 2"/>
</dbReference>
<keyword evidence="1" id="KW-0808">Transferase</keyword>
<evidence type="ECO:0000256" key="1">
    <source>
        <dbReference type="ARBA" id="ARBA00022679"/>
    </source>
</evidence>
<name>A0A5J9UME8_9POAL</name>
<dbReference type="OrthoDB" id="777589at2759"/>
<dbReference type="Gramene" id="TVU24417">
    <property type="protein sequence ID" value="TVU24417"/>
    <property type="gene ID" value="EJB05_26851"/>
</dbReference>
<dbReference type="SUPFAM" id="SSF56112">
    <property type="entry name" value="Protein kinase-like (PK-like)"/>
    <property type="match status" value="1"/>
</dbReference>
<dbReference type="AlphaFoldDB" id="A0A5J9UME8"/>
<dbReference type="InterPro" id="IPR052059">
    <property type="entry name" value="CR_Ser/Thr_kinase"/>
</dbReference>
<dbReference type="GO" id="GO:0016301">
    <property type="term" value="F:kinase activity"/>
    <property type="evidence" value="ECO:0007669"/>
    <property type="project" value="UniProtKB-KW"/>
</dbReference>
<dbReference type="Gene3D" id="1.10.510.10">
    <property type="entry name" value="Transferase(Phosphotransferase) domain 1"/>
    <property type="match status" value="1"/>
</dbReference>
<keyword evidence="6" id="KW-1185">Reference proteome</keyword>
<evidence type="ECO:0008006" key="7">
    <source>
        <dbReference type="Google" id="ProtNLM"/>
    </source>
</evidence>